<sequence>MMYKWSLFTCVIFAAASPAAAQLGNDRNALTIGIGAGAIPSYEGSNDYRLIPAPVLRGRVAGFGFNTVRTHLYVDAWRDGQGKVDFQIGPVIGVNPNRTGQIGDRRVEALGELDLAIEAGGYIGVTKTGLATPFDSLSLTLSYQKDISDTHDSHVIRPQIAYIRPLNLKTALRVTAGGEIVGSGYARTYFGIDAAGAAASGLAAYRLDGGLKDVNIGVGISHALTGTLLKGWSVFGQASYARVLGDFADSPVVRVAGNPNTFAAALGVAYSF</sequence>
<evidence type="ECO:0000256" key="6">
    <source>
        <dbReference type="SAM" id="SignalP"/>
    </source>
</evidence>
<comment type="similarity">
    <text evidence="2">Belongs to the MipA/OmpV family.</text>
</comment>
<feature type="signal peptide" evidence="6">
    <location>
        <begin position="1"/>
        <end position="21"/>
    </location>
</feature>
<evidence type="ECO:0000256" key="2">
    <source>
        <dbReference type="ARBA" id="ARBA00005722"/>
    </source>
</evidence>
<evidence type="ECO:0000256" key="1">
    <source>
        <dbReference type="ARBA" id="ARBA00004442"/>
    </source>
</evidence>
<dbReference type="Pfam" id="PF06629">
    <property type="entry name" value="MipA"/>
    <property type="match status" value="1"/>
</dbReference>
<evidence type="ECO:0000256" key="4">
    <source>
        <dbReference type="ARBA" id="ARBA00023136"/>
    </source>
</evidence>
<dbReference type="RefSeq" id="WP_160591587.1">
    <property type="nucleotide sequence ID" value="NZ_CP047895.1"/>
</dbReference>
<reference evidence="7 8" key="1">
    <citation type="submission" date="2020-01" db="EMBL/GenBank/DDBJ databases">
        <title>Sphingomonas sp. C33 whole genome sequece.</title>
        <authorList>
            <person name="Park C."/>
        </authorList>
    </citation>
    <scope>NUCLEOTIDE SEQUENCE [LARGE SCALE GENOMIC DNA]</scope>
    <source>
        <strain evidence="7 8">C33</strain>
    </source>
</reference>
<dbReference type="EMBL" id="CP047895">
    <property type="protein sequence ID" value="QHL89911.1"/>
    <property type="molecule type" value="Genomic_DNA"/>
</dbReference>
<dbReference type="AlphaFoldDB" id="A0A7Z2S715"/>
<keyword evidence="4" id="KW-0472">Membrane</keyword>
<keyword evidence="5" id="KW-0998">Cell outer membrane</keyword>
<dbReference type="PANTHER" id="PTHR38776">
    <property type="entry name" value="MLTA-INTERACTING PROTEIN-RELATED"/>
    <property type="match status" value="1"/>
</dbReference>
<name>A0A7Z2S715_9SPHN</name>
<organism evidence="7 8">
    <name type="scientific">Sphingomonas changnyeongensis</name>
    <dbReference type="NCBI Taxonomy" id="2698679"/>
    <lineage>
        <taxon>Bacteria</taxon>
        <taxon>Pseudomonadati</taxon>
        <taxon>Pseudomonadota</taxon>
        <taxon>Alphaproteobacteria</taxon>
        <taxon>Sphingomonadales</taxon>
        <taxon>Sphingomonadaceae</taxon>
        <taxon>Sphingomonas</taxon>
    </lineage>
</organism>
<evidence type="ECO:0000313" key="7">
    <source>
        <dbReference type="EMBL" id="QHL89911.1"/>
    </source>
</evidence>
<evidence type="ECO:0000313" key="8">
    <source>
        <dbReference type="Proteomes" id="UP000464468"/>
    </source>
</evidence>
<keyword evidence="3 6" id="KW-0732">Signal</keyword>
<accession>A0A7Z2S715</accession>
<dbReference type="GO" id="GO:0009279">
    <property type="term" value="C:cell outer membrane"/>
    <property type="evidence" value="ECO:0007669"/>
    <property type="project" value="UniProtKB-SubCell"/>
</dbReference>
<evidence type="ECO:0000256" key="3">
    <source>
        <dbReference type="ARBA" id="ARBA00022729"/>
    </source>
</evidence>
<feature type="chain" id="PRO_5030621139" evidence="6">
    <location>
        <begin position="22"/>
        <end position="272"/>
    </location>
</feature>
<protein>
    <submittedName>
        <fullName evidence="7">MipA/OmpV family protein</fullName>
    </submittedName>
</protein>
<gene>
    <name evidence="7" type="ORF">GVO57_02570</name>
</gene>
<comment type="subcellular location">
    <subcellularLocation>
        <location evidence="1">Cell outer membrane</location>
    </subcellularLocation>
</comment>
<proteinExistence type="inferred from homology"/>
<evidence type="ECO:0000256" key="5">
    <source>
        <dbReference type="ARBA" id="ARBA00023237"/>
    </source>
</evidence>
<dbReference type="Proteomes" id="UP000464468">
    <property type="component" value="Chromosome"/>
</dbReference>
<dbReference type="PANTHER" id="PTHR38776:SF1">
    <property type="entry name" value="MLTA-INTERACTING PROTEIN-RELATED"/>
    <property type="match status" value="1"/>
</dbReference>
<dbReference type="KEGG" id="schy:GVO57_02570"/>
<dbReference type="InterPro" id="IPR010583">
    <property type="entry name" value="MipA"/>
</dbReference>
<keyword evidence="8" id="KW-1185">Reference proteome</keyword>